<evidence type="ECO:0000313" key="4">
    <source>
        <dbReference type="EMBL" id="PRX46443.1"/>
    </source>
</evidence>
<name>A0A2T0LS47_9PSEU</name>
<organism evidence="4 5">
    <name type="scientific">Prauserella shujinwangii</name>
    <dbReference type="NCBI Taxonomy" id="1453103"/>
    <lineage>
        <taxon>Bacteria</taxon>
        <taxon>Bacillati</taxon>
        <taxon>Actinomycetota</taxon>
        <taxon>Actinomycetes</taxon>
        <taxon>Pseudonocardiales</taxon>
        <taxon>Pseudonocardiaceae</taxon>
        <taxon>Prauserella</taxon>
    </lineage>
</organism>
<evidence type="ECO:0000256" key="2">
    <source>
        <dbReference type="SAM" id="Phobius"/>
    </source>
</evidence>
<feature type="transmembrane region" description="Helical" evidence="2">
    <location>
        <begin position="327"/>
        <end position="345"/>
    </location>
</feature>
<feature type="chain" id="PRO_5039493409" description="Esterase-like activity of phytase family protein" evidence="3">
    <location>
        <begin position="31"/>
        <end position="352"/>
    </location>
</feature>
<evidence type="ECO:0000256" key="3">
    <source>
        <dbReference type="SAM" id="SignalP"/>
    </source>
</evidence>
<protein>
    <recommendedName>
        <fullName evidence="6">Esterase-like activity of phytase family protein</fullName>
    </recommendedName>
</protein>
<feature type="signal peptide" evidence="3">
    <location>
        <begin position="1"/>
        <end position="30"/>
    </location>
</feature>
<gene>
    <name evidence="4" type="ORF">B0I33_10720</name>
</gene>
<accession>A0A2T0LS47</accession>
<keyword evidence="2" id="KW-1133">Transmembrane helix</keyword>
<keyword evidence="2" id="KW-0472">Membrane</keyword>
<sequence length="352" mass="36127">MTIVGSRVRGWLIAVVVLAGSLGGTPAALAEVPAPEPVCTVGDERLAELSGLVTTGDGWYAVNDGGSRLEVFALGRDCAVRDVLTDPTDPYDVEDLALAGDGTLWLGDTGDNDRDRDTVALHAFDPGGGSVLYRLTYPDGPHDAEALLLDPAGTPYVITKNMLGDSGVYRPARELSSPGPTPLERVGTLRLTATDTPGGPLGGAGSVLVTGAATMPDGSVVAVRTYTDAYLYPVPDGDVVAALRQQPVRVPLPHEPQGEAIAFERDGTLLSASEGVGTPIRAVPGAAGLVSAASQDRPDASREGGDGGPSPGTAEPDGEDGREGLPVLPGIAVAVFVAAVLVFGIDRLRRRR</sequence>
<feature type="region of interest" description="Disordered" evidence="1">
    <location>
        <begin position="290"/>
        <end position="324"/>
    </location>
</feature>
<dbReference type="AlphaFoldDB" id="A0A2T0LS47"/>
<dbReference type="Proteomes" id="UP000238362">
    <property type="component" value="Unassembled WGS sequence"/>
</dbReference>
<proteinExistence type="predicted"/>
<evidence type="ECO:0008006" key="6">
    <source>
        <dbReference type="Google" id="ProtNLM"/>
    </source>
</evidence>
<dbReference type="EMBL" id="PVNH01000007">
    <property type="protein sequence ID" value="PRX46443.1"/>
    <property type="molecule type" value="Genomic_DNA"/>
</dbReference>
<keyword evidence="5" id="KW-1185">Reference proteome</keyword>
<reference evidence="4 5" key="1">
    <citation type="submission" date="2018-03" db="EMBL/GenBank/DDBJ databases">
        <title>Genomic Encyclopedia of Type Strains, Phase III (KMG-III): the genomes of soil and plant-associated and newly described type strains.</title>
        <authorList>
            <person name="Whitman W."/>
        </authorList>
    </citation>
    <scope>NUCLEOTIDE SEQUENCE [LARGE SCALE GENOMIC DNA]</scope>
    <source>
        <strain evidence="4 5">CGMCC 4.7125</strain>
    </source>
</reference>
<keyword evidence="2" id="KW-0812">Transmembrane</keyword>
<evidence type="ECO:0000313" key="5">
    <source>
        <dbReference type="Proteomes" id="UP000238362"/>
    </source>
</evidence>
<keyword evidence="3" id="KW-0732">Signal</keyword>
<dbReference type="InterPro" id="IPR011041">
    <property type="entry name" value="Quinoprot_gluc/sorb_DH_b-prop"/>
</dbReference>
<evidence type="ECO:0000256" key="1">
    <source>
        <dbReference type="SAM" id="MobiDB-lite"/>
    </source>
</evidence>
<dbReference type="SUPFAM" id="SSF50952">
    <property type="entry name" value="Soluble quinoprotein glucose dehydrogenase"/>
    <property type="match status" value="1"/>
</dbReference>
<comment type="caution">
    <text evidence="4">The sequence shown here is derived from an EMBL/GenBank/DDBJ whole genome shotgun (WGS) entry which is preliminary data.</text>
</comment>
<feature type="compositionally biased region" description="Basic and acidic residues" evidence="1">
    <location>
        <begin position="296"/>
        <end position="305"/>
    </location>
</feature>